<keyword evidence="6" id="KW-0808">Transferase</keyword>
<name>A0A562XCF6_CAMHY</name>
<keyword evidence="6" id="KW-0418">Kinase</keyword>
<dbReference type="SUPFAM" id="SSF47384">
    <property type="entry name" value="Homodimeric domain of signal transducing histidine kinase"/>
    <property type="match status" value="1"/>
</dbReference>
<dbReference type="Pfam" id="PF00512">
    <property type="entry name" value="HisKA"/>
    <property type="match status" value="1"/>
</dbReference>
<evidence type="ECO:0000313" key="6">
    <source>
        <dbReference type="EMBL" id="TWO19811.1"/>
    </source>
</evidence>
<evidence type="ECO:0000313" key="7">
    <source>
        <dbReference type="Proteomes" id="UP000321812"/>
    </source>
</evidence>
<sequence length="381" mass="44603">MPNKKYFLPIFLLYTITSSLFLIFFTLSYYKTEKDDIYKKTAYKLRAYANEIEFMLRINGSYEKILNLQNEYEINLFDIKSNRYIIKKFDKPEFKNKLYNDDRYMYYSDDIHSRKRMVELNLDIRTSSPKQSIDALFLRTSVIFVVVLLAIFIIAYFIVRLSYLPLLNQIKTLNNFITDTTHEINTPLSVILMSAEMFDKNPTKYLENIKIAAKTLSHLYSDLSLNLKNEPNHIETLNLKDILEKRIQMFELSAANKGITIISKFEDVEINTDSSKFKKIFDNLLSNAIKYAFKNSDVVVSLDSSTLSVVNHGNVIEKENLNKIYDKFSRFDTQNGGFGIGLSLVKRYCDDLGFEVYCQSANEKTEFSVKFKNNYKKLEIK</sequence>
<evidence type="ECO:0000256" key="1">
    <source>
        <dbReference type="ARBA" id="ARBA00000085"/>
    </source>
</evidence>
<evidence type="ECO:0000259" key="5">
    <source>
        <dbReference type="PROSITE" id="PS50109"/>
    </source>
</evidence>
<dbReference type="InterPro" id="IPR003661">
    <property type="entry name" value="HisK_dim/P_dom"/>
</dbReference>
<dbReference type="Proteomes" id="UP000321812">
    <property type="component" value="Unassembled WGS sequence"/>
</dbReference>
<feature type="domain" description="Histidine kinase" evidence="5">
    <location>
        <begin position="179"/>
        <end position="375"/>
    </location>
</feature>
<dbReference type="RefSeq" id="WP_147497435.1">
    <property type="nucleotide sequence ID" value="NZ_VOAP01000016.1"/>
</dbReference>
<keyword evidence="4" id="KW-0812">Transmembrane</keyword>
<reference evidence="6 7" key="1">
    <citation type="submission" date="2019-07" db="EMBL/GenBank/DDBJ databases">
        <title>Rapid identification of Enteric Bacteria from Whole Genome Sequences (WGS) using Average Nucleotide Identity (ANI).</title>
        <authorList>
            <person name="Lane C."/>
        </authorList>
    </citation>
    <scope>NUCLEOTIDE SEQUENCE [LARGE SCALE GENOMIC DNA]</scope>
    <source>
        <strain evidence="6 7">D2411</strain>
    </source>
</reference>
<gene>
    <name evidence="6" type="ORF">YZ82_06915</name>
</gene>
<dbReference type="SMART" id="SM00388">
    <property type="entry name" value="HisKA"/>
    <property type="match status" value="1"/>
</dbReference>
<dbReference type="InterPro" id="IPR036890">
    <property type="entry name" value="HATPase_C_sf"/>
</dbReference>
<dbReference type="PANTHER" id="PTHR43547">
    <property type="entry name" value="TWO-COMPONENT HISTIDINE KINASE"/>
    <property type="match status" value="1"/>
</dbReference>
<dbReference type="GO" id="GO:0000155">
    <property type="term" value="F:phosphorelay sensor kinase activity"/>
    <property type="evidence" value="ECO:0007669"/>
    <property type="project" value="InterPro"/>
</dbReference>
<dbReference type="PROSITE" id="PS50109">
    <property type="entry name" value="HIS_KIN"/>
    <property type="match status" value="1"/>
</dbReference>
<evidence type="ECO:0000256" key="3">
    <source>
        <dbReference type="ARBA" id="ARBA00022553"/>
    </source>
</evidence>
<dbReference type="PANTHER" id="PTHR43547:SF2">
    <property type="entry name" value="HYBRID SIGNAL TRANSDUCTION HISTIDINE KINASE C"/>
    <property type="match status" value="1"/>
</dbReference>
<dbReference type="Gene3D" id="3.30.565.10">
    <property type="entry name" value="Histidine kinase-like ATPase, C-terminal domain"/>
    <property type="match status" value="1"/>
</dbReference>
<comment type="caution">
    <text evidence="6">The sequence shown here is derived from an EMBL/GenBank/DDBJ whole genome shotgun (WGS) entry which is preliminary data.</text>
</comment>
<dbReference type="EMBL" id="VOAP01000016">
    <property type="protein sequence ID" value="TWO19811.1"/>
    <property type="molecule type" value="Genomic_DNA"/>
</dbReference>
<comment type="catalytic activity">
    <reaction evidence="1">
        <text>ATP + protein L-histidine = ADP + protein N-phospho-L-histidine.</text>
        <dbReference type="EC" id="2.7.13.3"/>
    </reaction>
</comment>
<evidence type="ECO:0000256" key="4">
    <source>
        <dbReference type="SAM" id="Phobius"/>
    </source>
</evidence>
<dbReference type="InterPro" id="IPR005467">
    <property type="entry name" value="His_kinase_dom"/>
</dbReference>
<keyword evidence="4" id="KW-0472">Membrane</keyword>
<dbReference type="Pfam" id="PF02518">
    <property type="entry name" value="HATPase_c"/>
    <property type="match status" value="1"/>
</dbReference>
<dbReference type="AlphaFoldDB" id="A0A562XCF6"/>
<dbReference type="EC" id="2.7.13.3" evidence="2"/>
<protein>
    <recommendedName>
        <fullName evidence="2">histidine kinase</fullName>
        <ecNumber evidence="2">2.7.13.3</ecNumber>
    </recommendedName>
</protein>
<dbReference type="SUPFAM" id="SSF55874">
    <property type="entry name" value="ATPase domain of HSP90 chaperone/DNA topoisomerase II/histidine kinase"/>
    <property type="match status" value="1"/>
</dbReference>
<dbReference type="InterPro" id="IPR003594">
    <property type="entry name" value="HATPase_dom"/>
</dbReference>
<dbReference type="SMART" id="SM00387">
    <property type="entry name" value="HATPase_c"/>
    <property type="match status" value="1"/>
</dbReference>
<dbReference type="Gene3D" id="1.10.287.130">
    <property type="match status" value="1"/>
</dbReference>
<accession>A0A562XCF6</accession>
<keyword evidence="3" id="KW-0597">Phosphoprotein</keyword>
<dbReference type="CDD" id="cd00082">
    <property type="entry name" value="HisKA"/>
    <property type="match status" value="1"/>
</dbReference>
<evidence type="ECO:0000256" key="2">
    <source>
        <dbReference type="ARBA" id="ARBA00012438"/>
    </source>
</evidence>
<feature type="transmembrane region" description="Helical" evidence="4">
    <location>
        <begin position="6"/>
        <end position="30"/>
    </location>
</feature>
<proteinExistence type="predicted"/>
<keyword evidence="4" id="KW-1133">Transmembrane helix</keyword>
<feature type="transmembrane region" description="Helical" evidence="4">
    <location>
        <begin position="136"/>
        <end position="159"/>
    </location>
</feature>
<dbReference type="InterPro" id="IPR036097">
    <property type="entry name" value="HisK_dim/P_sf"/>
</dbReference>
<organism evidence="6 7">
    <name type="scientific">Campylobacter hyointestinalis</name>
    <dbReference type="NCBI Taxonomy" id="198"/>
    <lineage>
        <taxon>Bacteria</taxon>
        <taxon>Pseudomonadati</taxon>
        <taxon>Campylobacterota</taxon>
        <taxon>Epsilonproteobacteria</taxon>
        <taxon>Campylobacterales</taxon>
        <taxon>Campylobacteraceae</taxon>
        <taxon>Campylobacter</taxon>
    </lineage>
</organism>